<keyword evidence="2" id="KW-0325">Glycoprotein</keyword>
<comment type="caution">
    <text evidence="4">The sequence shown here is derived from an EMBL/GenBank/DDBJ whole genome shotgun (WGS) entry which is preliminary data.</text>
</comment>
<dbReference type="Pfam" id="PF01826">
    <property type="entry name" value="TIL"/>
    <property type="match status" value="1"/>
</dbReference>
<dbReference type="CDD" id="cd19941">
    <property type="entry name" value="TIL"/>
    <property type="match status" value="1"/>
</dbReference>
<dbReference type="PANTHER" id="PTHR11339">
    <property type="entry name" value="EXTRACELLULAR MATRIX GLYCOPROTEIN RELATED"/>
    <property type="match status" value="1"/>
</dbReference>
<dbReference type="PANTHER" id="PTHR11339:SF373">
    <property type="entry name" value="VWFD DOMAIN-CONTAINING PROTEIN"/>
    <property type="match status" value="1"/>
</dbReference>
<dbReference type="Gene3D" id="2.10.25.10">
    <property type="entry name" value="Laminin"/>
    <property type="match status" value="1"/>
</dbReference>
<dbReference type="Pfam" id="PF08742">
    <property type="entry name" value="C8"/>
    <property type="match status" value="1"/>
</dbReference>
<proteinExistence type="predicted"/>
<keyword evidence="1" id="KW-1015">Disulfide bond</keyword>
<dbReference type="InterPro" id="IPR025615">
    <property type="entry name" value="TILa_dom"/>
</dbReference>
<keyword evidence="5" id="KW-1185">Reference proteome</keyword>
<protein>
    <recommendedName>
        <fullName evidence="3">VWF/SSPO/Zonadhesin-like cysteine-rich domain-containing protein</fullName>
    </recommendedName>
</protein>
<evidence type="ECO:0000313" key="4">
    <source>
        <dbReference type="EMBL" id="MEQ2278528.1"/>
    </source>
</evidence>
<organism evidence="4 5">
    <name type="scientific">Xenotaenia resolanae</name>
    <dbReference type="NCBI Taxonomy" id="208358"/>
    <lineage>
        <taxon>Eukaryota</taxon>
        <taxon>Metazoa</taxon>
        <taxon>Chordata</taxon>
        <taxon>Craniata</taxon>
        <taxon>Vertebrata</taxon>
        <taxon>Euteleostomi</taxon>
        <taxon>Actinopterygii</taxon>
        <taxon>Neopterygii</taxon>
        <taxon>Teleostei</taxon>
        <taxon>Neoteleostei</taxon>
        <taxon>Acanthomorphata</taxon>
        <taxon>Ovalentaria</taxon>
        <taxon>Atherinomorphae</taxon>
        <taxon>Cyprinodontiformes</taxon>
        <taxon>Goodeidae</taxon>
        <taxon>Xenotaenia</taxon>
    </lineage>
</organism>
<dbReference type="SMART" id="SM00832">
    <property type="entry name" value="C8"/>
    <property type="match status" value="1"/>
</dbReference>
<dbReference type="InterPro" id="IPR036084">
    <property type="entry name" value="Ser_inhib-like_sf"/>
</dbReference>
<dbReference type="InterPro" id="IPR002919">
    <property type="entry name" value="TIL_dom"/>
</dbReference>
<name>A0ABV0XAV9_9TELE</name>
<dbReference type="Proteomes" id="UP001444071">
    <property type="component" value="Unassembled WGS sequence"/>
</dbReference>
<dbReference type="InterPro" id="IPR014853">
    <property type="entry name" value="VWF/SSPO/ZAN-like_Cys-rich_dom"/>
</dbReference>
<dbReference type="Pfam" id="PF12714">
    <property type="entry name" value="TILa"/>
    <property type="match status" value="1"/>
</dbReference>
<sequence length="238" mass="25826">MEQAAAALFHIQSHLPKPGSFLYVSRREVETDPDSGFETSDCSQSQLSDYKSVKKCGALSDPEGPFATCHVILPPQTYEDDCVFDLCAEEGSEELRCGSYDAYVAACQEAGVELRSWRQQLGCALLCGANSTYSSCMTPCPSSCADLAAPSDCDITSCVEGCQCAAGFVMSEGICVSYPECGCTFLNRYYHLNEKFVTEDCSQSCECTSTGAVCQPKSCQEGYVCTIYDLKRDCFRGT</sequence>
<accession>A0ABV0XAV9</accession>
<dbReference type="InterPro" id="IPR050780">
    <property type="entry name" value="Mucin_vWF_Thrombospondin_sf"/>
</dbReference>
<reference evidence="4 5" key="1">
    <citation type="submission" date="2021-06" db="EMBL/GenBank/DDBJ databases">
        <authorList>
            <person name="Palmer J.M."/>
        </authorList>
    </citation>
    <scope>NUCLEOTIDE SEQUENCE [LARGE SCALE GENOMIC DNA]</scope>
    <source>
        <strain evidence="4 5">XR_2019</strain>
        <tissue evidence="4">Muscle</tissue>
    </source>
</reference>
<feature type="domain" description="VWF/SSPO/Zonadhesin-like cysteine-rich" evidence="3">
    <location>
        <begin position="49"/>
        <end position="124"/>
    </location>
</feature>
<evidence type="ECO:0000256" key="2">
    <source>
        <dbReference type="ARBA" id="ARBA00023180"/>
    </source>
</evidence>
<evidence type="ECO:0000256" key="1">
    <source>
        <dbReference type="ARBA" id="ARBA00023157"/>
    </source>
</evidence>
<dbReference type="SUPFAM" id="SSF57567">
    <property type="entry name" value="Serine protease inhibitors"/>
    <property type="match status" value="1"/>
</dbReference>
<dbReference type="EMBL" id="JAHRIM010098510">
    <property type="protein sequence ID" value="MEQ2278528.1"/>
    <property type="molecule type" value="Genomic_DNA"/>
</dbReference>
<gene>
    <name evidence="4" type="ORF">XENORESO_020910</name>
</gene>
<evidence type="ECO:0000313" key="5">
    <source>
        <dbReference type="Proteomes" id="UP001444071"/>
    </source>
</evidence>
<evidence type="ECO:0000259" key="3">
    <source>
        <dbReference type="SMART" id="SM00832"/>
    </source>
</evidence>